<dbReference type="Proteomes" id="UP001610861">
    <property type="component" value="Unassembled WGS sequence"/>
</dbReference>
<sequence length="112" mass="10832">MTGLRLGDDRGSVVAEFAVALPAIALVLLLGGGALAAGARQVRLQDAAADAARLIARDEPASAAQDAVTRAVAGASVVVDEQGGLICVTATAPAAVVALTLSARSCALAGGL</sequence>
<keyword evidence="1" id="KW-0472">Membrane</keyword>
<dbReference type="EMBL" id="JBIQWL010000001">
    <property type="protein sequence ID" value="MFH8249296.1"/>
    <property type="molecule type" value="Genomic_DNA"/>
</dbReference>
<dbReference type="InterPro" id="IPR049790">
    <property type="entry name" value="Rv3655c/TadE"/>
</dbReference>
<protein>
    <submittedName>
        <fullName evidence="2">TadE family type IV pilus minor pilin</fullName>
    </submittedName>
</protein>
<keyword evidence="1" id="KW-0812">Transmembrane</keyword>
<evidence type="ECO:0000313" key="2">
    <source>
        <dbReference type="EMBL" id="MFH8249296.1"/>
    </source>
</evidence>
<evidence type="ECO:0000313" key="3">
    <source>
        <dbReference type="Proteomes" id="UP001610861"/>
    </source>
</evidence>
<organism evidence="2 3">
    <name type="scientific">Microbacterium alkaliflavum</name>
    <dbReference type="NCBI Taxonomy" id="3248839"/>
    <lineage>
        <taxon>Bacteria</taxon>
        <taxon>Bacillati</taxon>
        <taxon>Actinomycetota</taxon>
        <taxon>Actinomycetes</taxon>
        <taxon>Micrococcales</taxon>
        <taxon>Microbacteriaceae</taxon>
        <taxon>Microbacterium</taxon>
    </lineage>
</organism>
<comment type="caution">
    <text evidence="2">The sequence shown here is derived from an EMBL/GenBank/DDBJ whole genome shotgun (WGS) entry which is preliminary data.</text>
</comment>
<accession>A0ABW7Q376</accession>
<keyword evidence="3" id="KW-1185">Reference proteome</keyword>
<dbReference type="NCBIfam" id="NF041390">
    <property type="entry name" value="TadE_Rv3655c"/>
    <property type="match status" value="1"/>
</dbReference>
<evidence type="ECO:0000256" key="1">
    <source>
        <dbReference type="SAM" id="Phobius"/>
    </source>
</evidence>
<keyword evidence="1" id="KW-1133">Transmembrane helix</keyword>
<dbReference type="RefSeq" id="WP_396639237.1">
    <property type="nucleotide sequence ID" value="NZ_JBIQWL010000001.1"/>
</dbReference>
<proteinExistence type="predicted"/>
<reference evidence="2 3" key="1">
    <citation type="submission" date="2024-09" db="EMBL/GenBank/DDBJ databases">
        <authorList>
            <person name="Pan X."/>
        </authorList>
    </citation>
    <scope>NUCLEOTIDE SEQUENCE [LARGE SCALE GENOMIC DNA]</scope>
    <source>
        <strain evidence="2 3">B2969</strain>
    </source>
</reference>
<gene>
    <name evidence="2" type="ORF">ACH3VR_02870</name>
</gene>
<feature type="transmembrane region" description="Helical" evidence="1">
    <location>
        <begin position="12"/>
        <end position="37"/>
    </location>
</feature>
<name>A0ABW7Q376_9MICO</name>